<evidence type="ECO:0000256" key="1">
    <source>
        <dbReference type="ARBA" id="ARBA00010641"/>
    </source>
</evidence>
<dbReference type="GO" id="GO:0003677">
    <property type="term" value="F:DNA binding"/>
    <property type="evidence" value="ECO:0007669"/>
    <property type="project" value="InterPro"/>
</dbReference>
<keyword evidence="4" id="KW-0804">Transcription</keyword>
<dbReference type="SUPFAM" id="SSF88659">
    <property type="entry name" value="Sigma3 and sigma4 domains of RNA polymerase sigma factors"/>
    <property type="match status" value="1"/>
</dbReference>
<comment type="similarity">
    <text evidence="1">Belongs to the sigma-70 factor family. ECF subfamily.</text>
</comment>
<evidence type="ECO:0000313" key="6">
    <source>
        <dbReference type="EMBL" id="AZS15470.1"/>
    </source>
</evidence>
<reference evidence="7" key="1">
    <citation type="submission" date="2018-12" db="EMBL/GenBank/DDBJ databases">
        <title>Complete genome sequence of Paenibacillus sp. MBLB1234.</title>
        <authorList>
            <person name="Nam Y.-D."/>
            <person name="Kang J."/>
            <person name="Chung W.-H."/>
            <person name="Park Y.S."/>
        </authorList>
    </citation>
    <scope>NUCLEOTIDE SEQUENCE [LARGE SCALE GENOMIC DNA]</scope>
    <source>
        <strain evidence="7">MBLB1234</strain>
    </source>
</reference>
<dbReference type="EMBL" id="CP034346">
    <property type="protein sequence ID" value="AZS15470.1"/>
    <property type="molecule type" value="Genomic_DNA"/>
</dbReference>
<dbReference type="InterPro" id="IPR014284">
    <property type="entry name" value="RNA_pol_sigma-70_dom"/>
</dbReference>
<keyword evidence="2" id="KW-0805">Transcription regulation</keyword>
<dbReference type="OrthoDB" id="9784984at2"/>
<evidence type="ECO:0000313" key="7">
    <source>
        <dbReference type="Proteomes" id="UP000270678"/>
    </source>
</evidence>
<dbReference type="InterPro" id="IPR039425">
    <property type="entry name" value="RNA_pol_sigma-70-like"/>
</dbReference>
<sequence>MEVENEQRLMDEIRQGNKDAFRTLVNPLIPKAYRTAYMMLQSKPLAEEAVQNALIELYSTIVSGKEINRLYGWFSRLLAHRTVDIARKEQGYKITVDIDGMEIQDAASTPLESLLQKEQSERLFEAIITLELNQRIVVGLYYFQELKIEEIATLLDIKEGTVKSRLYHARLKLSAALQRAQGQAKELTI</sequence>
<evidence type="ECO:0000256" key="4">
    <source>
        <dbReference type="ARBA" id="ARBA00023163"/>
    </source>
</evidence>
<protein>
    <submittedName>
        <fullName evidence="6">RNA polymerase sigma factor</fullName>
    </submittedName>
</protein>
<dbReference type="AlphaFoldDB" id="A0A3Q9IBM0"/>
<dbReference type="GO" id="GO:0006352">
    <property type="term" value="P:DNA-templated transcription initiation"/>
    <property type="evidence" value="ECO:0007669"/>
    <property type="project" value="InterPro"/>
</dbReference>
<dbReference type="InterPro" id="IPR013324">
    <property type="entry name" value="RNA_pol_sigma_r3/r4-like"/>
</dbReference>
<evidence type="ECO:0000256" key="3">
    <source>
        <dbReference type="ARBA" id="ARBA00023082"/>
    </source>
</evidence>
<evidence type="ECO:0000259" key="5">
    <source>
        <dbReference type="Pfam" id="PF08281"/>
    </source>
</evidence>
<keyword evidence="3" id="KW-0731">Sigma factor</keyword>
<accession>A0A3Q9IBM0</accession>
<gene>
    <name evidence="6" type="ORF">EI981_14080</name>
</gene>
<dbReference type="Gene3D" id="1.10.1740.10">
    <property type="match status" value="1"/>
</dbReference>
<dbReference type="PANTHER" id="PTHR43133:SF51">
    <property type="entry name" value="RNA POLYMERASE SIGMA FACTOR"/>
    <property type="match status" value="1"/>
</dbReference>
<dbReference type="Pfam" id="PF08281">
    <property type="entry name" value="Sigma70_r4_2"/>
    <property type="match status" value="1"/>
</dbReference>
<dbReference type="NCBIfam" id="TIGR02937">
    <property type="entry name" value="sigma70-ECF"/>
    <property type="match status" value="1"/>
</dbReference>
<proteinExistence type="inferred from homology"/>
<keyword evidence="7" id="KW-1185">Reference proteome</keyword>
<dbReference type="Proteomes" id="UP000270678">
    <property type="component" value="Chromosome"/>
</dbReference>
<name>A0A3Q9IBM0_9BACL</name>
<dbReference type="KEGG" id="plut:EI981_14080"/>
<feature type="domain" description="RNA polymerase sigma factor 70 region 4 type 2" evidence="5">
    <location>
        <begin position="121"/>
        <end position="173"/>
    </location>
</feature>
<dbReference type="RefSeq" id="WP_126999123.1">
    <property type="nucleotide sequence ID" value="NZ_CP034346.1"/>
</dbReference>
<dbReference type="InterPro" id="IPR013325">
    <property type="entry name" value="RNA_pol_sigma_r2"/>
</dbReference>
<evidence type="ECO:0000256" key="2">
    <source>
        <dbReference type="ARBA" id="ARBA00023015"/>
    </source>
</evidence>
<dbReference type="CDD" id="cd06171">
    <property type="entry name" value="Sigma70_r4"/>
    <property type="match status" value="1"/>
</dbReference>
<dbReference type="PANTHER" id="PTHR43133">
    <property type="entry name" value="RNA POLYMERASE ECF-TYPE SIGMA FACTO"/>
    <property type="match status" value="1"/>
</dbReference>
<dbReference type="InterPro" id="IPR013249">
    <property type="entry name" value="RNA_pol_sigma70_r4_t2"/>
</dbReference>
<dbReference type="GO" id="GO:0016987">
    <property type="term" value="F:sigma factor activity"/>
    <property type="evidence" value="ECO:0007669"/>
    <property type="project" value="UniProtKB-KW"/>
</dbReference>
<organism evidence="6 7">
    <name type="scientific">Paenibacillus lutimineralis</name>
    <dbReference type="NCBI Taxonomy" id="2707005"/>
    <lineage>
        <taxon>Bacteria</taxon>
        <taxon>Bacillati</taxon>
        <taxon>Bacillota</taxon>
        <taxon>Bacilli</taxon>
        <taxon>Bacillales</taxon>
        <taxon>Paenibacillaceae</taxon>
        <taxon>Paenibacillus</taxon>
    </lineage>
</organism>
<dbReference type="SUPFAM" id="SSF88946">
    <property type="entry name" value="Sigma2 domain of RNA polymerase sigma factors"/>
    <property type="match status" value="1"/>
</dbReference>
<dbReference type="InterPro" id="IPR036388">
    <property type="entry name" value="WH-like_DNA-bd_sf"/>
</dbReference>
<dbReference type="Gene3D" id="1.10.10.10">
    <property type="entry name" value="Winged helix-like DNA-binding domain superfamily/Winged helix DNA-binding domain"/>
    <property type="match status" value="1"/>
</dbReference>